<comment type="caution">
    <text evidence="1">The sequence shown here is derived from an EMBL/GenBank/DDBJ whole genome shotgun (WGS) entry which is preliminary data.</text>
</comment>
<evidence type="ECO:0000313" key="1">
    <source>
        <dbReference type="EMBL" id="MCK8487755.1"/>
    </source>
</evidence>
<evidence type="ECO:0000313" key="2">
    <source>
        <dbReference type="Proteomes" id="UP001139534"/>
    </source>
</evidence>
<dbReference type="RefSeq" id="WP_248551846.1">
    <property type="nucleotide sequence ID" value="NZ_JALPRK010000008.1"/>
</dbReference>
<dbReference type="PANTHER" id="PTHR48100">
    <property type="entry name" value="BROAD-SPECIFICITY PHOSPHATASE YOR283W-RELATED"/>
    <property type="match status" value="1"/>
</dbReference>
<dbReference type="CDD" id="cd07067">
    <property type="entry name" value="HP_PGM_like"/>
    <property type="match status" value="1"/>
</dbReference>
<dbReference type="InterPro" id="IPR050275">
    <property type="entry name" value="PGM_Phosphatase"/>
</dbReference>
<dbReference type="EMBL" id="JALPRK010000008">
    <property type="protein sequence ID" value="MCK8487755.1"/>
    <property type="molecule type" value="Genomic_DNA"/>
</dbReference>
<protein>
    <submittedName>
        <fullName evidence="1">Histidine phosphatase family protein</fullName>
    </submittedName>
</protein>
<organism evidence="1 2">
    <name type="scientific">Paenibacillus mellifer</name>
    <dbReference type="NCBI Taxonomy" id="2937794"/>
    <lineage>
        <taxon>Bacteria</taxon>
        <taxon>Bacillati</taxon>
        <taxon>Bacillota</taxon>
        <taxon>Bacilli</taxon>
        <taxon>Bacillales</taxon>
        <taxon>Paenibacillaceae</taxon>
        <taxon>Paenibacillus</taxon>
    </lineage>
</organism>
<dbReference type="GO" id="GO:0005737">
    <property type="term" value="C:cytoplasm"/>
    <property type="evidence" value="ECO:0007669"/>
    <property type="project" value="TreeGrafter"/>
</dbReference>
<sequence>MMKRIFLIRHCKANGQEPSAELAEEGRLQAEQLANLLGDRSIDSIVTSPYQRAISTIQPLAKRLTLPIQRDDRLSERILSAIDLPDWMDHLRLSFEDPELKLPGGESSHEAMTRGVVAIQDLIQRPERNIVVVTHGNLMALILKHFDDSFGFEAWSRLTNPDVYELGVTRDKAIDVKRLWK</sequence>
<dbReference type="InterPro" id="IPR013078">
    <property type="entry name" value="His_Pase_superF_clade-1"/>
</dbReference>
<keyword evidence="2" id="KW-1185">Reference proteome</keyword>
<gene>
    <name evidence="1" type="ORF">M0651_11270</name>
</gene>
<dbReference type="InterPro" id="IPR029033">
    <property type="entry name" value="His_PPase_superfam"/>
</dbReference>
<reference evidence="1" key="1">
    <citation type="submission" date="2022-04" db="EMBL/GenBank/DDBJ databases">
        <authorList>
            <person name="Seo M.-J."/>
        </authorList>
    </citation>
    <scope>NUCLEOTIDE SEQUENCE</scope>
    <source>
        <strain evidence="1">MBLB2552</strain>
    </source>
</reference>
<name>A0A9X1XY39_9BACL</name>
<dbReference type="AlphaFoldDB" id="A0A9X1XY39"/>
<dbReference type="SUPFAM" id="SSF53254">
    <property type="entry name" value="Phosphoglycerate mutase-like"/>
    <property type="match status" value="1"/>
</dbReference>
<dbReference type="PANTHER" id="PTHR48100:SF1">
    <property type="entry name" value="HISTIDINE PHOSPHATASE FAMILY PROTEIN-RELATED"/>
    <property type="match status" value="1"/>
</dbReference>
<dbReference type="Gene3D" id="3.40.50.1240">
    <property type="entry name" value="Phosphoglycerate mutase-like"/>
    <property type="match status" value="1"/>
</dbReference>
<dbReference type="GO" id="GO:0016791">
    <property type="term" value="F:phosphatase activity"/>
    <property type="evidence" value="ECO:0007669"/>
    <property type="project" value="TreeGrafter"/>
</dbReference>
<accession>A0A9X1XY39</accession>
<proteinExistence type="predicted"/>
<dbReference type="Proteomes" id="UP001139534">
    <property type="component" value="Unassembled WGS sequence"/>
</dbReference>
<dbReference type="Pfam" id="PF00300">
    <property type="entry name" value="His_Phos_1"/>
    <property type="match status" value="1"/>
</dbReference>
<dbReference type="SMART" id="SM00855">
    <property type="entry name" value="PGAM"/>
    <property type="match status" value="1"/>
</dbReference>